<evidence type="ECO:0000259" key="3">
    <source>
        <dbReference type="Pfam" id="PF00881"/>
    </source>
</evidence>
<dbReference type="PANTHER" id="PTHR43673:SF10">
    <property type="entry name" value="NADH DEHYDROGENASE_NAD(P)H NITROREDUCTASE XCC3605-RELATED"/>
    <property type="match status" value="1"/>
</dbReference>
<dbReference type="SUPFAM" id="SSF55469">
    <property type="entry name" value="FMN-dependent nitroreductase-like"/>
    <property type="match status" value="1"/>
</dbReference>
<comment type="similarity">
    <text evidence="1">Belongs to the nitroreductase family.</text>
</comment>
<proteinExistence type="inferred from homology"/>
<evidence type="ECO:0000313" key="5">
    <source>
        <dbReference type="Proteomes" id="UP000288096"/>
    </source>
</evidence>
<dbReference type="OrthoDB" id="9802510at2"/>
<evidence type="ECO:0000256" key="1">
    <source>
        <dbReference type="ARBA" id="ARBA00007118"/>
    </source>
</evidence>
<accession>A0A401FYZ9</accession>
<dbReference type="Proteomes" id="UP000288096">
    <property type="component" value="Unassembled WGS sequence"/>
</dbReference>
<evidence type="ECO:0000313" key="4">
    <source>
        <dbReference type="EMBL" id="GBC62222.1"/>
    </source>
</evidence>
<sequence length="317" mass="35502">MTVSAFIKRLIGKMLRAILPERWIRILRNPVLLPGDYGRIAAEFETVRDMKEAQKAADDEYSAAVLRKCAHIIDKGLHRPDFEPGHSSPFHQAAIQTLGNLRSDAVINEGSVSWARQKIQEYEARQSSPVRISEPFVPHSDIGYDQLMTLIRDRRSIRFYTRKTVGKEAIFQIAEAANWAPASCNRQTIRIFAATDPALARKCMATCKGATCFSEFVPGFLSFCADLRSYAFPHEFMLPMIDVSLGTQNSCLAAHTLGLSITLLSWSQKSEDEDRELRRLLNIPAHYMIIVNGAIGYPACNADTPVRKSPDASCVIR</sequence>
<evidence type="ECO:0000256" key="2">
    <source>
        <dbReference type="ARBA" id="ARBA00023002"/>
    </source>
</evidence>
<dbReference type="EMBL" id="BEXT01000001">
    <property type="protein sequence ID" value="GBC62222.1"/>
    <property type="molecule type" value="Genomic_DNA"/>
</dbReference>
<organism evidence="4 5">
    <name type="scientific">Desulfonema ishimotonii</name>
    <dbReference type="NCBI Taxonomy" id="45657"/>
    <lineage>
        <taxon>Bacteria</taxon>
        <taxon>Pseudomonadati</taxon>
        <taxon>Thermodesulfobacteriota</taxon>
        <taxon>Desulfobacteria</taxon>
        <taxon>Desulfobacterales</taxon>
        <taxon>Desulfococcaceae</taxon>
        <taxon>Desulfonema</taxon>
    </lineage>
</organism>
<feature type="domain" description="Nitroreductase" evidence="3">
    <location>
        <begin position="151"/>
        <end position="202"/>
    </location>
</feature>
<dbReference type="GO" id="GO:0016491">
    <property type="term" value="F:oxidoreductase activity"/>
    <property type="evidence" value="ECO:0007669"/>
    <property type="project" value="UniProtKB-KW"/>
</dbReference>
<dbReference type="InterPro" id="IPR000415">
    <property type="entry name" value="Nitroreductase-like"/>
</dbReference>
<dbReference type="Gene3D" id="3.40.109.10">
    <property type="entry name" value="NADH Oxidase"/>
    <property type="match status" value="1"/>
</dbReference>
<dbReference type="InterPro" id="IPR029479">
    <property type="entry name" value="Nitroreductase"/>
</dbReference>
<dbReference type="CDD" id="cd02062">
    <property type="entry name" value="Nitro_FMN_reductase"/>
    <property type="match status" value="1"/>
</dbReference>
<dbReference type="PANTHER" id="PTHR43673">
    <property type="entry name" value="NAD(P)H NITROREDUCTASE YDGI-RELATED"/>
    <property type="match status" value="1"/>
</dbReference>
<protein>
    <recommendedName>
        <fullName evidence="3">Nitroreductase domain-containing protein</fullName>
    </recommendedName>
</protein>
<keyword evidence="5" id="KW-1185">Reference proteome</keyword>
<gene>
    <name evidence="4" type="ORF">DENIS_3191</name>
</gene>
<keyword evidence="2" id="KW-0560">Oxidoreductase</keyword>
<dbReference type="Pfam" id="PF00881">
    <property type="entry name" value="Nitroreductase"/>
    <property type="match status" value="1"/>
</dbReference>
<dbReference type="RefSeq" id="WP_124329416.1">
    <property type="nucleotide sequence ID" value="NZ_BEXT01000001.1"/>
</dbReference>
<dbReference type="AlphaFoldDB" id="A0A401FYZ9"/>
<reference evidence="5" key="2">
    <citation type="submission" date="2019-01" db="EMBL/GenBank/DDBJ databases">
        <title>Genome sequence of Desulfonema ishimotonii strain Tokyo 01.</title>
        <authorList>
            <person name="Fukui M."/>
        </authorList>
    </citation>
    <scope>NUCLEOTIDE SEQUENCE [LARGE SCALE GENOMIC DNA]</scope>
    <source>
        <strain evidence="5">Tokyo 01</strain>
    </source>
</reference>
<reference evidence="5" key="1">
    <citation type="submission" date="2017-11" db="EMBL/GenBank/DDBJ databases">
        <authorList>
            <person name="Watanabe M."/>
            <person name="Kojima H."/>
        </authorList>
    </citation>
    <scope>NUCLEOTIDE SEQUENCE [LARGE SCALE GENOMIC DNA]</scope>
    <source>
        <strain evidence="5">Tokyo 01</strain>
    </source>
</reference>
<name>A0A401FYZ9_9BACT</name>
<comment type="caution">
    <text evidence="4">The sequence shown here is derived from an EMBL/GenBank/DDBJ whole genome shotgun (WGS) entry which is preliminary data.</text>
</comment>